<evidence type="ECO:0000313" key="2">
    <source>
        <dbReference type="EMBL" id="KAK8732116.1"/>
    </source>
</evidence>
<feature type="non-terminal residue" evidence="2">
    <location>
        <position position="133"/>
    </location>
</feature>
<reference evidence="2 3" key="1">
    <citation type="journal article" date="2024" name="BMC Genomics">
        <title>Genome assembly of redclaw crayfish (Cherax quadricarinatus) provides insights into its immune adaptation and hypoxia tolerance.</title>
        <authorList>
            <person name="Liu Z."/>
            <person name="Zheng J."/>
            <person name="Li H."/>
            <person name="Fang K."/>
            <person name="Wang S."/>
            <person name="He J."/>
            <person name="Zhou D."/>
            <person name="Weng S."/>
            <person name="Chi M."/>
            <person name="Gu Z."/>
            <person name="He J."/>
            <person name="Li F."/>
            <person name="Wang M."/>
        </authorList>
    </citation>
    <scope>NUCLEOTIDE SEQUENCE [LARGE SCALE GENOMIC DNA]</scope>
    <source>
        <strain evidence="2">ZL_2023a</strain>
    </source>
</reference>
<protein>
    <submittedName>
        <fullName evidence="2">Uncharacterized protein</fullName>
    </submittedName>
</protein>
<sequence length="133" mass="14979">AGSPGADGPWSHPVDLGDEGVTPERVESEGEVVVPDTGERQDERSVEEDLRVNFEGQVVRLAAPPPALVRQLVPTELHLHVVQPRYRWRQPALFRRVARQGHRLLLFYPKCDHRPWRHPDAIHRAASGAPLTL</sequence>
<feature type="non-terminal residue" evidence="2">
    <location>
        <position position="1"/>
    </location>
</feature>
<feature type="region of interest" description="Disordered" evidence="1">
    <location>
        <begin position="1"/>
        <end position="47"/>
    </location>
</feature>
<organism evidence="2 3">
    <name type="scientific">Cherax quadricarinatus</name>
    <name type="common">Australian red claw crayfish</name>
    <dbReference type="NCBI Taxonomy" id="27406"/>
    <lineage>
        <taxon>Eukaryota</taxon>
        <taxon>Metazoa</taxon>
        <taxon>Ecdysozoa</taxon>
        <taxon>Arthropoda</taxon>
        <taxon>Crustacea</taxon>
        <taxon>Multicrustacea</taxon>
        <taxon>Malacostraca</taxon>
        <taxon>Eumalacostraca</taxon>
        <taxon>Eucarida</taxon>
        <taxon>Decapoda</taxon>
        <taxon>Pleocyemata</taxon>
        <taxon>Astacidea</taxon>
        <taxon>Parastacoidea</taxon>
        <taxon>Parastacidae</taxon>
        <taxon>Cherax</taxon>
    </lineage>
</organism>
<keyword evidence="3" id="KW-1185">Reference proteome</keyword>
<name>A0AAW0WJ37_CHEQU</name>
<dbReference type="Proteomes" id="UP001445076">
    <property type="component" value="Unassembled WGS sequence"/>
</dbReference>
<dbReference type="AlphaFoldDB" id="A0AAW0WJ37"/>
<accession>A0AAW0WJ37</accession>
<feature type="compositionally biased region" description="Basic and acidic residues" evidence="1">
    <location>
        <begin position="37"/>
        <end position="47"/>
    </location>
</feature>
<comment type="caution">
    <text evidence="2">The sequence shown here is derived from an EMBL/GenBank/DDBJ whole genome shotgun (WGS) entry which is preliminary data.</text>
</comment>
<gene>
    <name evidence="2" type="ORF">OTU49_007188</name>
</gene>
<evidence type="ECO:0000313" key="3">
    <source>
        <dbReference type="Proteomes" id="UP001445076"/>
    </source>
</evidence>
<proteinExistence type="predicted"/>
<evidence type="ECO:0000256" key="1">
    <source>
        <dbReference type="SAM" id="MobiDB-lite"/>
    </source>
</evidence>
<dbReference type="EMBL" id="JARKIK010000058">
    <property type="protein sequence ID" value="KAK8732116.1"/>
    <property type="molecule type" value="Genomic_DNA"/>
</dbReference>